<protein>
    <recommendedName>
        <fullName evidence="3">ZP domain-containing protein</fullName>
    </recommendedName>
</protein>
<dbReference type="EMBL" id="JAVFWL010000001">
    <property type="protein sequence ID" value="KAK6729932.1"/>
    <property type="molecule type" value="Genomic_DNA"/>
</dbReference>
<evidence type="ECO:0000313" key="2">
    <source>
        <dbReference type="Proteomes" id="UP001303046"/>
    </source>
</evidence>
<name>A0ABR1BU67_NECAM</name>
<evidence type="ECO:0008006" key="3">
    <source>
        <dbReference type="Google" id="ProtNLM"/>
    </source>
</evidence>
<sequence length="75" mass="8468">MQYFLGQDANLSSSISKREMIPQLCQTPYPRLEAEDSGLILVHICKISVGNAYDTDSLKSMRRTELPNEQMVDCS</sequence>
<keyword evidence="2" id="KW-1185">Reference proteome</keyword>
<comment type="caution">
    <text evidence="1">The sequence shown here is derived from an EMBL/GenBank/DDBJ whole genome shotgun (WGS) entry which is preliminary data.</text>
</comment>
<gene>
    <name evidence="1" type="primary">Necator_chrI.g2908</name>
    <name evidence="1" type="ORF">RB195_006779</name>
</gene>
<organism evidence="1 2">
    <name type="scientific">Necator americanus</name>
    <name type="common">Human hookworm</name>
    <dbReference type="NCBI Taxonomy" id="51031"/>
    <lineage>
        <taxon>Eukaryota</taxon>
        <taxon>Metazoa</taxon>
        <taxon>Ecdysozoa</taxon>
        <taxon>Nematoda</taxon>
        <taxon>Chromadorea</taxon>
        <taxon>Rhabditida</taxon>
        <taxon>Rhabditina</taxon>
        <taxon>Rhabditomorpha</taxon>
        <taxon>Strongyloidea</taxon>
        <taxon>Ancylostomatidae</taxon>
        <taxon>Bunostominae</taxon>
        <taxon>Necator</taxon>
    </lineage>
</organism>
<dbReference type="Proteomes" id="UP001303046">
    <property type="component" value="Unassembled WGS sequence"/>
</dbReference>
<reference evidence="1 2" key="1">
    <citation type="submission" date="2023-08" db="EMBL/GenBank/DDBJ databases">
        <title>A Necator americanus chromosomal reference genome.</title>
        <authorList>
            <person name="Ilik V."/>
            <person name="Petrzelkova K.J."/>
            <person name="Pardy F."/>
            <person name="Fuh T."/>
            <person name="Niatou-Singa F.S."/>
            <person name="Gouil Q."/>
            <person name="Baker L."/>
            <person name="Ritchie M.E."/>
            <person name="Jex A.R."/>
            <person name="Gazzola D."/>
            <person name="Li H."/>
            <person name="Toshio Fujiwara R."/>
            <person name="Zhan B."/>
            <person name="Aroian R.V."/>
            <person name="Pafco B."/>
            <person name="Schwarz E.M."/>
        </authorList>
    </citation>
    <scope>NUCLEOTIDE SEQUENCE [LARGE SCALE GENOMIC DNA]</scope>
    <source>
        <strain evidence="1 2">Aroian</strain>
        <tissue evidence="1">Whole animal</tissue>
    </source>
</reference>
<proteinExistence type="predicted"/>
<accession>A0ABR1BU67</accession>
<evidence type="ECO:0000313" key="1">
    <source>
        <dbReference type="EMBL" id="KAK6729932.1"/>
    </source>
</evidence>